<protein>
    <submittedName>
        <fullName evidence="1">Uncharacterized protein</fullName>
    </submittedName>
</protein>
<organism evidence="1 2">
    <name type="scientific">Blattamonas nauphoetae</name>
    <dbReference type="NCBI Taxonomy" id="2049346"/>
    <lineage>
        <taxon>Eukaryota</taxon>
        <taxon>Metamonada</taxon>
        <taxon>Preaxostyla</taxon>
        <taxon>Oxymonadida</taxon>
        <taxon>Blattamonas</taxon>
    </lineage>
</organism>
<sequence>MCIHAHWKANNGQNPEEDAEEDLKLRTGIRKRIGVSILLNDPTSSLMDIETKNLFNEQFNRQTLVAQKWSTFCFFLRWIVQHHWVQISV</sequence>
<dbReference type="Proteomes" id="UP001281761">
    <property type="component" value="Unassembled WGS sequence"/>
</dbReference>
<accession>A0ABQ9XNP9</accession>
<dbReference type="EMBL" id="JARBJD010000083">
    <property type="protein sequence ID" value="KAK2954051.1"/>
    <property type="molecule type" value="Genomic_DNA"/>
</dbReference>
<gene>
    <name evidence="1" type="ORF">BLNAU_11014</name>
</gene>
<evidence type="ECO:0000313" key="2">
    <source>
        <dbReference type="Proteomes" id="UP001281761"/>
    </source>
</evidence>
<name>A0ABQ9XNP9_9EUKA</name>
<comment type="caution">
    <text evidence="1">The sequence shown here is derived from an EMBL/GenBank/DDBJ whole genome shotgun (WGS) entry which is preliminary data.</text>
</comment>
<reference evidence="1 2" key="1">
    <citation type="journal article" date="2022" name="bioRxiv">
        <title>Genomics of Preaxostyla Flagellates Illuminates Evolutionary Transitions and the Path Towards Mitochondrial Loss.</title>
        <authorList>
            <person name="Novak L.V.F."/>
            <person name="Treitli S.C."/>
            <person name="Pyrih J."/>
            <person name="Halakuc P."/>
            <person name="Pipaliya S.V."/>
            <person name="Vacek V."/>
            <person name="Brzon O."/>
            <person name="Soukal P."/>
            <person name="Eme L."/>
            <person name="Dacks J.B."/>
            <person name="Karnkowska A."/>
            <person name="Elias M."/>
            <person name="Hampl V."/>
        </authorList>
    </citation>
    <scope>NUCLEOTIDE SEQUENCE [LARGE SCALE GENOMIC DNA]</scope>
    <source>
        <strain evidence="1">NAU3</strain>
        <tissue evidence="1">Gut</tissue>
    </source>
</reference>
<keyword evidence="2" id="KW-1185">Reference proteome</keyword>
<evidence type="ECO:0000313" key="1">
    <source>
        <dbReference type="EMBL" id="KAK2954051.1"/>
    </source>
</evidence>
<proteinExistence type="predicted"/>